<sequence>MERAAAAAAHQLQSCHSTQCCSNLMKSNDEASSLVAAAGEQSGEGFYSPALCGESASNFEHFNIRLPWDMLAVLGRQTRMLKAASGQTYPASSGATRFVLTRPTVAGISVHNDEGSGGIPTPAQQ</sequence>
<accession>A0A4Z2I325</accession>
<protein>
    <submittedName>
        <fullName evidence="1">Uncharacterized protein</fullName>
    </submittedName>
</protein>
<dbReference type="Proteomes" id="UP000314294">
    <property type="component" value="Unassembled WGS sequence"/>
</dbReference>
<reference evidence="1 2" key="1">
    <citation type="submission" date="2019-03" db="EMBL/GenBank/DDBJ databases">
        <title>First draft genome of Liparis tanakae, snailfish: a comprehensive survey of snailfish specific genes.</title>
        <authorList>
            <person name="Kim W."/>
            <person name="Song I."/>
            <person name="Jeong J.-H."/>
            <person name="Kim D."/>
            <person name="Kim S."/>
            <person name="Ryu S."/>
            <person name="Song J.Y."/>
            <person name="Lee S.K."/>
        </authorList>
    </citation>
    <scope>NUCLEOTIDE SEQUENCE [LARGE SCALE GENOMIC DNA]</scope>
    <source>
        <tissue evidence="1">Muscle</tissue>
    </source>
</reference>
<keyword evidence="2" id="KW-1185">Reference proteome</keyword>
<proteinExistence type="predicted"/>
<organism evidence="1 2">
    <name type="scientific">Liparis tanakae</name>
    <name type="common">Tanaka's snailfish</name>
    <dbReference type="NCBI Taxonomy" id="230148"/>
    <lineage>
        <taxon>Eukaryota</taxon>
        <taxon>Metazoa</taxon>
        <taxon>Chordata</taxon>
        <taxon>Craniata</taxon>
        <taxon>Vertebrata</taxon>
        <taxon>Euteleostomi</taxon>
        <taxon>Actinopterygii</taxon>
        <taxon>Neopterygii</taxon>
        <taxon>Teleostei</taxon>
        <taxon>Neoteleostei</taxon>
        <taxon>Acanthomorphata</taxon>
        <taxon>Eupercaria</taxon>
        <taxon>Perciformes</taxon>
        <taxon>Cottioidei</taxon>
        <taxon>Cottales</taxon>
        <taxon>Liparidae</taxon>
        <taxon>Liparis</taxon>
    </lineage>
</organism>
<gene>
    <name evidence="1" type="ORF">EYF80_018065</name>
</gene>
<evidence type="ECO:0000313" key="1">
    <source>
        <dbReference type="EMBL" id="TNN71714.1"/>
    </source>
</evidence>
<dbReference type="AlphaFoldDB" id="A0A4Z2I325"/>
<name>A0A4Z2I325_9TELE</name>
<comment type="caution">
    <text evidence="1">The sequence shown here is derived from an EMBL/GenBank/DDBJ whole genome shotgun (WGS) entry which is preliminary data.</text>
</comment>
<evidence type="ECO:0000313" key="2">
    <source>
        <dbReference type="Proteomes" id="UP000314294"/>
    </source>
</evidence>
<dbReference type="EMBL" id="SRLO01000146">
    <property type="protein sequence ID" value="TNN71714.1"/>
    <property type="molecule type" value="Genomic_DNA"/>
</dbReference>